<organism evidence="5 6">
    <name type="scientific">Streptococcus salivarius K12</name>
    <dbReference type="NCBI Taxonomy" id="1200793"/>
    <lineage>
        <taxon>Bacteria</taxon>
        <taxon>Bacillati</taxon>
        <taxon>Bacillota</taxon>
        <taxon>Bacilli</taxon>
        <taxon>Lactobacillales</taxon>
        <taxon>Streptococcaceae</taxon>
        <taxon>Streptococcus</taxon>
    </lineage>
</organism>
<comment type="similarity">
    <text evidence="1">Belongs to the bacterial solute-binding protein 3 family.</text>
</comment>
<evidence type="ECO:0000313" key="5">
    <source>
        <dbReference type="EMBL" id="EJO17018.1"/>
    </source>
</evidence>
<protein>
    <submittedName>
        <fullName evidence="5">Glutamine-binding protein</fullName>
    </submittedName>
</protein>
<keyword evidence="6" id="KW-1185">Reference proteome</keyword>
<dbReference type="Proteomes" id="UP000006983">
    <property type="component" value="Unassembled WGS sequence"/>
</dbReference>
<sequence>MPMIFKKILRYLTVACLAIVTIFLISSHKTKAEDTSKLLDSKAVQKIVKRGTLNVGVKQDVPNFGYYSAKTNAYEGMEVDLAKKIAKELKVKVNYVPVTTQTREPLMDNGTIDLLIATYTINDERKASYSISTPYYYDQIGFLVLKDSGINKISDLNGKTIGVSQGASTKAALQEYASANNLKFNYVQLGSFPELAVSLYAHRVDAFSVDKSILSGYESKKTKTLKEGFKTQEYGIASSKSNQELIDYTNDLLAKWQKDGSLQKLYDKYHLKPAKAEDK</sequence>
<dbReference type="GO" id="GO:0005576">
    <property type="term" value="C:extracellular region"/>
    <property type="evidence" value="ECO:0007669"/>
    <property type="project" value="TreeGrafter"/>
</dbReference>
<name>J7TY46_STRSL</name>
<dbReference type="GO" id="GO:0006865">
    <property type="term" value="P:amino acid transport"/>
    <property type="evidence" value="ECO:0007669"/>
    <property type="project" value="TreeGrafter"/>
</dbReference>
<feature type="domain" description="Solute-binding protein family 3/N-terminal" evidence="4">
    <location>
        <begin position="52"/>
        <end position="273"/>
    </location>
</feature>
<dbReference type="Pfam" id="PF00497">
    <property type="entry name" value="SBP_bac_3"/>
    <property type="match status" value="1"/>
</dbReference>
<comment type="caution">
    <text evidence="5">The sequence shown here is derived from an EMBL/GenBank/DDBJ whole genome shotgun (WGS) entry which is preliminary data.</text>
</comment>
<evidence type="ECO:0000256" key="1">
    <source>
        <dbReference type="ARBA" id="ARBA00010333"/>
    </source>
</evidence>
<proteinExistence type="inferred from homology"/>
<keyword evidence="3" id="KW-0732">Signal</keyword>
<reference evidence="5 6" key="1">
    <citation type="journal article" date="2012" name="J. Bacteriol.">
        <title>Genome Sequence of the Lantibiotic Bacteriocin Producer Streptococcus salivarius Strain K12.</title>
        <authorList>
            <person name="Barretto C."/>
            <person name="Alvarez-Martin P."/>
            <person name="Foata F."/>
            <person name="Renault P."/>
            <person name="Berger B."/>
        </authorList>
    </citation>
    <scope>NUCLEOTIDE SEQUENCE [LARGE SCALE GENOMIC DNA]</scope>
    <source>
        <strain evidence="5 6">K12</strain>
    </source>
</reference>
<dbReference type="PATRIC" id="fig|1200793.3.peg.902"/>
<evidence type="ECO:0000313" key="6">
    <source>
        <dbReference type="Proteomes" id="UP000006983"/>
    </source>
</evidence>
<dbReference type="Gene3D" id="3.40.190.10">
    <property type="entry name" value="Periplasmic binding protein-like II"/>
    <property type="match status" value="2"/>
</dbReference>
<dbReference type="PANTHER" id="PTHR30085">
    <property type="entry name" value="AMINO ACID ABC TRANSPORTER PERMEASE"/>
    <property type="match status" value="1"/>
</dbReference>
<evidence type="ECO:0000259" key="4">
    <source>
        <dbReference type="SMART" id="SM00062"/>
    </source>
</evidence>
<accession>J7TY46</accession>
<dbReference type="InterPro" id="IPR001638">
    <property type="entry name" value="Solute-binding_3/MltF_N"/>
</dbReference>
<evidence type="ECO:0000256" key="2">
    <source>
        <dbReference type="ARBA" id="ARBA00022448"/>
    </source>
</evidence>
<dbReference type="InterPro" id="IPR051455">
    <property type="entry name" value="Bact_solute-bind_prot3"/>
</dbReference>
<dbReference type="EMBL" id="ALIF01000001">
    <property type="protein sequence ID" value="EJO17018.1"/>
    <property type="molecule type" value="Genomic_DNA"/>
</dbReference>
<dbReference type="PANTHER" id="PTHR30085:SF6">
    <property type="entry name" value="ABC TRANSPORTER GLUTAMINE-BINDING PROTEIN GLNH"/>
    <property type="match status" value="1"/>
</dbReference>
<keyword evidence="2" id="KW-0813">Transport</keyword>
<evidence type="ECO:0000256" key="3">
    <source>
        <dbReference type="ARBA" id="ARBA00022729"/>
    </source>
</evidence>
<dbReference type="AlphaFoldDB" id="J7TY46"/>
<dbReference type="GO" id="GO:0030288">
    <property type="term" value="C:outer membrane-bounded periplasmic space"/>
    <property type="evidence" value="ECO:0007669"/>
    <property type="project" value="TreeGrafter"/>
</dbReference>
<dbReference type="SUPFAM" id="SSF53850">
    <property type="entry name" value="Periplasmic binding protein-like II"/>
    <property type="match status" value="1"/>
</dbReference>
<dbReference type="SMART" id="SM00062">
    <property type="entry name" value="PBPb"/>
    <property type="match status" value="1"/>
</dbReference>
<gene>
    <name evidence="5" type="ORF">RSSL_02107</name>
</gene>